<organism evidence="1 2">
    <name type="scientific">Alistipes onderdonkii subsp. vulgaris</name>
    <dbReference type="NCBI Taxonomy" id="2585117"/>
    <lineage>
        <taxon>Bacteria</taxon>
        <taxon>Pseudomonadati</taxon>
        <taxon>Bacteroidota</taxon>
        <taxon>Bacteroidia</taxon>
        <taxon>Bacteroidales</taxon>
        <taxon>Rikenellaceae</taxon>
        <taxon>Alistipes</taxon>
    </lineage>
</organism>
<gene>
    <name evidence="1" type="ORF">A5CPYCFAH4_16860</name>
</gene>
<evidence type="ECO:0000313" key="2">
    <source>
        <dbReference type="Proteomes" id="UP000317465"/>
    </source>
</evidence>
<evidence type="ECO:0000313" key="1">
    <source>
        <dbReference type="EMBL" id="BBL09462.1"/>
    </source>
</evidence>
<proteinExistence type="predicted"/>
<dbReference type="EMBL" id="AP019737">
    <property type="protein sequence ID" value="BBL09462.1"/>
    <property type="molecule type" value="Genomic_DNA"/>
</dbReference>
<protein>
    <submittedName>
        <fullName evidence="1">Uncharacterized protein</fullName>
    </submittedName>
</protein>
<reference evidence="1 2" key="1">
    <citation type="journal article" date="2020" name="Int. J. Syst. Evol. Microbiol.">
        <title>Alistipes communis sp. nov., Alistipes dispar sp. nov. and Alistipes onderdonkii subsp. vulgaris subsp. nov., isolated from human faeces, and creation of Alistipes onderdonkii subsp. onderdonkii subsp. nov.</title>
        <authorList>
            <person name="Sakamoto M."/>
            <person name="Ikeyama N."/>
            <person name="Ogata Y."/>
            <person name="Suda W."/>
            <person name="Iino T."/>
            <person name="Hattori M."/>
            <person name="Ohkuma M."/>
        </authorList>
    </citation>
    <scope>NUCLEOTIDE SEQUENCE [LARGE SCALE GENOMIC DNA]</scope>
    <source>
        <strain evidence="1 2">5CPYCFAH4</strain>
    </source>
</reference>
<keyword evidence="2" id="KW-1185">Reference proteome</keyword>
<dbReference type="Proteomes" id="UP000317465">
    <property type="component" value="Chromosome"/>
</dbReference>
<name>A0ACA8QXV2_9BACT</name>
<sequence>MKNCFKTVLAAVAVLVWLGASAQDDPSKETVIINPFTHTSAVSQAACDNIRAAVLSGFADRGRFHIVDALTDGTLSKLYADRNVEDVVNDANWKSESEAAYKALGARKVVIGQANNVSFSQFKSDIDGKMYNKAEVTYSLKVYNIADGAMIGSEDLSVSGIDADSKDGAFNDAMKDLRKGMVGFVDKHFKFETYILELGEADKKGRVKELYISGGTEMGVAKKTRFKVFLERKIGPKVTKSEIGTIVAVEVMDGVTKCQVASGEDAIKEKFNNGDKLVVILDKQGTAAGGFFKGLVGA</sequence>
<accession>A0ACA8QXV2</accession>